<name>A0ABZ0ILG5_9BACT</name>
<keyword evidence="4" id="KW-0012">Acyltransferase</keyword>
<evidence type="ECO:0000313" key="5">
    <source>
        <dbReference type="Proteomes" id="UP001302349"/>
    </source>
</evidence>
<feature type="transmembrane region" description="Helical" evidence="3">
    <location>
        <begin position="12"/>
        <end position="33"/>
    </location>
</feature>
<gene>
    <name evidence="4" type="ORF">RT717_19995</name>
</gene>
<organism evidence="4 5">
    <name type="scientific">Imperialibacter roseus</name>
    <dbReference type="NCBI Taxonomy" id="1324217"/>
    <lineage>
        <taxon>Bacteria</taxon>
        <taxon>Pseudomonadati</taxon>
        <taxon>Bacteroidota</taxon>
        <taxon>Cytophagia</taxon>
        <taxon>Cytophagales</taxon>
        <taxon>Flammeovirgaceae</taxon>
        <taxon>Imperialibacter</taxon>
    </lineage>
</organism>
<dbReference type="InterPro" id="IPR001451">
    <property type="entry name" value="Hexapep"/>
</dbReference>
<dbReference type="EMBL" id="CP136051">
    <property type="protein sequence ID" value="WOK05366.1"/>
    <property type="molecule type" value="Genomic_DNA"/>
</dbReference>
<dbReference type="InterPro" id="IPR051159">
    <property type="entry name" value="Hexapeptide_acetyltransf"/>
</dbReference>
<dbReference type="Gene3D" id="2.160.10.10">
    <property type="entry name" value="Hexapeptide repeat proteins"/>
    <property type="match status" value="1"/>
</dbReference>
<dbReference type="SUPFAM" id="SSF51161">
    <property type="entry name" value="Trimeric LpxA-like enzymes"/>
    <property type="match status" value="1"/>
</dbReference>
<dbReference type="CDD" id="cd04647">
    <property type="entry name" value="LbH_MAT_like"/>
    <property type="match status" value="1"/>
</dbReference>
<dbReference type="EC" id="2.3.1.-" evidence="4"/>
<accession>A0ABZ0ILG5</accession>
<evidence type="ECO:0000256" key="1">
    <source>
        <dbReference type="ARBA" id="ARBA00007274"/>
    </source>
</evidence>
<keyword evidence="3" id="KW-1133">Transmembrane helix</keyword>
<keyword evidence="2 4" id="KW-0808">Transferase</keyword>
<keyword evidence="3" id="KW-0812">Transmembrane</keyword>
<dbReference type="Proteomes" id="UP001302349">
    <property type="component" value="Chromosome"/>
</dbReference>
<comment type="similarity">
    <text evidence="1">Belongs to the transferase hexapeptide repeat family.</text>
</comment>
<dbReference type="GO" id="GO:0016746">
    <property type="term" value="F:acyltransferase activity"/>
    <property type="evidence" value="ECO:0007669"/>
    <property type="project" value="UniProtKB-KW"/>
</dbReference>
<reference evidence="4 5" key="1">
    <citation type="journal article" date="2023" name="Microbiol. Resour. Announc.">
        <title>Complete Genome Sequence of Imperialibacter roseus strain P4T.</title>
        <authorList>
            <person name="Tizabi D.R."/>
            <person name="Bachvaroff T."/>
            <person name="Hill R.T."/>
        </authorList>
    </citation>
    <scope>NUCLEOTIDE SEQUENCE [LARGE SCALE GENOMIC DNA]</scope>
    <source>
        <strain evidence="4 5">P4T</strain>
    </source>
</reference>
<dbReference type="InterPro" id="IPR011004">
    <property type="entry name" value="Trimer_LpxA-like_sf"/>
</dbReference>
<proteinExistence type="inferred from homology"/>
<keyword evidence="5" id="KW-1185">Reference proteome</keyword>
<evidence type="ECO:0000313" key="4">
    <source>
        <dbReference type="EMBL" id="WOK05366.1"/>
    </source>
</evidence>
<sequence>MSIKRLIKKTVFYGFKAIIGILVYFNHPLYMAIYNRLLVFAGLNMVGKPRFIAKSVRFDDFTRITVGDRLVASMNVHFLTHDYSYTTALIAIGETPDEDIGVLRNISIGDNVFIGMNTIILPGTTIGSNVIVGAGCVVRGNIPDYAIVAGNPANVIGDVREYANKVVNRKGQSLTTDKS</sequence>
<evidence type="ECO:0000256" key="2">
    <source>
        <dbReference type="ARBA" id="ARBA00022679"/>
    </source>
</evidence>
<evidence type="ECO:0000256" key="3">
    <source>
        <dbReference type="SAM" id="Phobius"/>
    </source>
</evidence>
<keyword evidence="3" id="KW-0472">Membrane</keyword>
<dbReference type="Pfam" id="PF00132">
    <property type="entry name" value="Hexapep"/>
    <property type="match status" value="1"/>
</dbReference>
<dbReference type="RefSeq" id="WP_317488126.1">
    <property type="nucleotide sequence ID" value="NZ_CP136051.1"/>
</dbReference>
<protein>
    <submittedName>
        <fullName evidence="4">Acyltransferase</fullName>
        <ecNumber evidence="4">2.3.1.-</ecNumber>
    </submittedName>
</protein>
<dbReference type="PANTHER" id="PTHR23416">
    <property type="entry name" value="SIALIC ACID SYNTHASE-RELATED"/>
    <property type="match status" value="1"/>
</dbReference>
<dbReference type="PANTHER" id="PTHR23416:SF23">
    <property type="entry name" value="ACETYLTRANSFERASE C18B11.09C-RELATED"/>
    <property type="match status" value="1"/>
</dbReference>